<evidence type="ECO:0000313" key="1">
    <source>
        <dbReference type="EMBL" id="EUC37810.1"/>
    </source>
</evidence>
<dbReference type="EMBL" id="KI964547">
    <property type="protein sequence ID" value="EUC37810.1"/>
    <property type="molecule type" value="Genomic_DNA"/>
</dbReference>
<keyword evidence="2" id="KW-1185">Reference proteome</keyword>
<dbReference type="AlphaFoldDB" id="W6YJP7"/>
<organism evidence="1 2">
    <name type="scientific">Cochliobolus carbonum (strain 26-R-13)</name>
    <name type="common">Maize leaf spot fungus</name>
    <name type="synonym">Bipolaris zeicola</name>
    <dbReference type="NCBI Taxonomy" id="930089"/>
    <lineage>
        <taxon>Eukaryota</taxon>
        <taxon>Fungi</taxon>
        <taxon>Dikarya</taxon>
        <taxon>Ascomycota</taxon>
        <taxon>Pezizomycotina</taxon>
        <taxon>Dothideomycetes</taxon>
        <taxon>Pleosporomycetidae</taxon>
        <taxon>Pleosporales</taxon>
        <taxon>Pleosporineae</taxon>
        <taxon>Pleosporaceae</taxon>
        <taxon>Bipolaris</taxon>
    </lineage>
</organism>
<dbReference type="GeneID" id="19151789"/>
<protein>
    <submittedName>
        <fullName evidence="1">Uncharacterized protein</fullName>
    </submittedName>
</protein>
<reference evidence="1 2" key="1">
    <citation type="journal article" date="2013" name="PLoS Genet.">
        <title>Comparative genome structure, secondary metabolite, and effector coding capacity across Cochliobolus pathogens.</title>
        <authorList>
            <person name="Condon B.J."/>
            <person name="Leng Y."/>
            <person name="Wu D."/>
            <person name="Bushley K.E."/>
            <person name="Ohm R.A."/>
            <person name="Otillar R."/>
            <person name="Martin J."/>
            <person name="Schackwitz W."/>
            <person name="Grimwood J."/>
            <person name="MohdZainudin N."/>
            <person name="Xue C."/>
            <person name="Wang R."/>
            <person name="Manning V.A."/>
            <person name="Dhillon B."/>
            <person name="Tu Z.J."/>
            <person name="Steffenson B.J."/>
            <person name="Salamov A."/>
            <person name="Sun H."/>
            <person name="Lowry S."/>
            <person name="LaButti K."/>
            <person name="Han J."/>
            <person name="Copeland A."/>
            <person name="Lindquist E."/>
            <person name="Barry K."/>
            <person name="Schmutz J."/>
            <person name="Baker S.E."/>
            <person name="Ciuffetti L.M."/>
            <person name="Grigoriev I.V."/>
            <person name="Zhong S."/>
            <person name="Turgeon B.G."/>
        </authorList>
    </citation>
    <scope>NUCLEOTIDE SEQUENCE [LARGE SCALE GENOMIC DNA]</scope>
    <source>
        <strain evidence="1 2">26-R-13</strain>
    </source>
</reference>
<dbReference type="RefSeq" id="XP_007707852.1">
    <property type="nucleotide sequence ID" value="XM_007709662.1"/>
</dbReference>
<sequence length="108" mass="11341">MSLSLLDNCDLYSAISERRSFSRPSSLRTSPVLVASSSLVLRSSATSLRRDVSSGCAFCNTSRISVRSLKRDAASFSATDRSVCSDSALALSSANSAVSASRSCCDDS</sequence>
<accession>W6YJP7</accession>
<name>W6YJP7_COCC2</name>
<dbReference type="KEGG" id="bze:COCCADRAFT_84554"/>
<dbReference type="HOGENOM" id="CLU_2196472_0_0_1"/>
<gene>
    <name evidence="1" type="ORF">COCCADRAFT_84554</name>
</gene>
<proteinExistence type="predicted"/>
<dbReference type="Proteomes" id="UP000053841">
    <property type="component" value="Unassembled WGS sequence"/>
</dbReference>
<evidence type="ECO:0000313" key="2">
    <source>
        <dbReference type="Proteomes" id="UP000053841"/>
    </source>
</evidence>